<keyword evidence="3" id="KW-0460">Magnesium</keyword>
<dbReference type="Proteomes" id="UP001186452">
    <property type="component" value="Unassembled WGS sequence"/>
</dbReference>
<dbReference type="InterPro" id="IPR036849">
    <property type="entry name" value="Enolase-like_C_sf"/>
</dbReference>
<dbReference type="SFLD" id="SFLDG00179">
    <property type="entry name" value="mandelate_racemase"/>
    <property type="match status" value="1"/>
</dbReference>
<dbReference type="Pfam" id="PF02746">
    <property type="entry name" value="MR_MLE_N"/>
    <property type="match status" value="1"/>
</dbReference>
<dbReference type="InterPro" id="IPR046945">
    <property type="entry name" value="RHMD-like"/>
</dbReference>
<keyword evidence="2" id="KW-0479">Metal-binding</keyword>
<dbReference type="SFLD" id="SFLDS00001">
    <property type="entry name" value="Enolase"/>
    <property type="match status" value="1"/>
</dbReference>
<dbReference type="Gene3D" id="3.30.390.10">
    <property type="entry name" value="Enolase-like, N-terminal domain"/>
    <property type="match status" value="1"/>
</dbReference>
<evidence type="ECO:0000259" key="4">
    <source>
        <dbReference type="SMART" id="SM00922"/>
    </source>
</evidence>
<dbReference type="CDD" id="cd03316">
    <property type="entry name" value="MR_like"/>
    <property type="match status" value="1"/>
</dbReference>
<dbReference type="PANTHER" id="PTHR13794:SF58">
    <property type="entry name" value="MITOCHONDRIAL ENOLASE SUPERFAMILY MEMBER 1"/>
    <property type="match status" value="1"/>
</dbReference>
<dbReference type="PANTHER" id="PTHR13794">
    <property type="entry name" value="ENOLASE SUPERFAMILY, MANDELATE RACEMASE"/>
    <property type="match status" value="1"/>
</dbReference>
<dbReference type="EMBL" id="JAWJZI010000001">
    <property type="protein sequence ID" value="MDV5167379.1"/>
    <property type="molecule type" value="Genomic_DNA"/>
</dbReference>
<dbReference type="SUPFAM" id="SSF51604">
    <property type="entry name" value="Enolase C-terminal domain-like"/>
    <property type="match status" value="1"/>
</dbReference>
<dbReference type="InterPro" id="IPR013342">
    <property type="entry name" value="Mandelate_racemase_C"/>
</dbReference>
<dbReference type="InterPro" id="IPR013341">
    <property type="entry name" value="Mandelate_racemase_N_dom"/>
</dbReference>
<evidence type="ECO:0000313" key="5">
    <source>
        <dbReference type="EMBL" id="MDV5167379.1"/>
    </source>
</evidence>
<protein>
    <submittedName>
        <fullName evidence="5">Mandelate racemase/muconate lactonizing enzyme family protein</fullName>
    </submittedName>
</protein>
<comment type="caution">
    <text evidence="5">The sequence shown here is derived from an EMBL/GenBank/DDBJ whole genome shotgun (WGS) entry which is preliminary data.</text>
</comment>
<feature type="domain" description="Mandelate racemase/muconate lactonizing enzyme C-terminal" evidence="4">
    <location>
        <begin position="151"/>
        <end position="246"/>
    </location>
</feature>
<evidence type="ECO:0000256" key="2">
    <source>
        <dbReference type="ARBA" id="ARBA00022723"/>
    </source>
</evidence>
<name>A0ABU3ZBU5_9GAMM</name>
<evidence type="ECO:0000256" key="3">
    <source>
        <dbReference type="ARBA" id="ARBA00022842"/>
    </source>
</evidence>
<evidence type="ECO:0000256" key="1">
    <source>
        <dbReference type="ARBA" id="ARBA00001946"/>
    </source>
</evidence>
<evidence type="ECO:0000313" key="6">
    <source>
        <dbReference type="Proteomes" id="UP001186452"/>
    </source>
</evidence>
<dbReference type="Pfam" id="PF13378">
    <property type="entry name" value="MR_MLE_C"/>
    <property type="match status" value="1"/>
</dbReference>
<accession>A0ABU3ZBU5</accession>
<gene>
    <name evidence="5" type="ORF">R2X38_00030</name>
</gene>
<dbReference type="SMART" id="SM00922">
    <property type="entry name" value="MR_MLE"/>
    <property type="match status" value="1"/>
</dbReference>
<comment type="cofactor">
    <cofactor evidence="1">
        <name>Mg(2+)</name>
        <dbReference type="ChEBI" id="CHEBI:18420"/>
    </cofactor>
</comment>
<proteinExistence type="predicted"/>
<organism evidence="5 6">
    <name type="scientific">Photobacterium rosenbergii</name>
    <dbReference type="NCBI Taxonomy" id="294936"/>
    <lineage>
        <taxon>Bacteria</taxon>
        <taxon>Pseudomonadati</taxon>
        <taxon>Pseudomonadota</taxon>
        <taxon>Gammaproteobacteria</taxon>
        <taxon>Vibrionales</taxon>
        <taxon>Vibrionaceae</taxon>
        <taxon>Photobacterium</taxon>
    </lineage>
</organism>
<dbReference type="RefSeq" id="WP_317519913.1">
    <property type="nucleotide sequence ID" value="NZ_JAWJZI010000001.1"/>
</dbReference>
<dbReference type="InterPro" id="IPR029017">
    <property type="entry name" value="Enolase-like_N"/>
</dbReference>
<dbReference type="SUPFAM" id="SSF54826">
    <property type="entry name" value="Enolase N-terminal domain-like"/>
    <property type="match status" value="1"/>
</dbReference>
<reference evidence="5 6" key="1">
    <citation type="submission" date="2023-10" db="EMBL/GenBank/DDBJ databases">
        <title>Marine bacteria isolated from horseshoe crab.</title>
        <authorList>
            <person name="Cheng T.H."/>
        </authorList>
    </citation>
    <scope>NUCLEOTIDE SEQUENCE [LARGE SCALE GENOMIC DNA]</scope>
    <source>
        <strain evidence="5 6">HSC6</strain>
    </source>
</reference>
<keyword evidence="6" id="KW-1185">Reference proteome</keyword>
<dbReference type="Gene3D" id="3.20.20.120">
    <property type="entry name" value="Enolase-like C-terminal domain"/>
    <property type="match status" value="1"/>
</dbReference>
<sequence>MKIIDVKPHAISVPLDTPFYFSQGWVHNRSAMIIEVITDEGITGYGEALCHGLQSPHIAASIVEHTFKPLLLGRSPFDVEVLWEEMYNTTRPFGQAGAAVNAISGVDIALWDVIGKSLNKPIHQLIGGAFRKEVTPYATGFYRVAEGHYPNDSVDEAFRYIEAGFTAFKLKIGFGVDEDVKLIRSIREAVGDNVRIMADANGAYNASTARRIIKETEEFNLFFLEELLAPEDIGGYQEIKTMSKTPIAAGEQIFGKMGYRPWLESRALDIIQPDLCSSGGITECKKIAAMAQASHINMIPHVWGSGIGIAASLQFIASLPSSPLSLNPEQPMLEFDQSSHPFRKDLIFDGIQMENGKVQISTKPGIGVDVNPDVIYQYKVN</sequence>
<dbReference type="InterPro" id="IPR029065">
    <property type="entry name" value="Enolase_C-like"/>
</dbReference>